<keyword evidence="5" id="KW-0479">Metal-binding</keyword>
<comment type="caution">
    <text evidence="13">The sequence shown here is derived from an EMBL/GenBank/DDBJ whole genome shotgun (WGS) entry which is preliminary data.</text>
</comment>
<dbReference type="CDD" id="cd16833">
    <property type="entry name" value="YfiH"/>
    <property type="match status" value="1"/>
</dbReference>
<name>A0A512PBR5_9CELL</name>
<dbReference type="Proteomes" id="UP000321798">
    <property type="component" value="Unassembled WGS sequence"/>
</dbReference>
<evidence type="ECO:0000256" key="8">
    <source>
        <dbReference type="ARBA" id="ARBA00023008"/>
    </source>
</evidence>
<evidence type="ECO:0000256" key="1">
    <source>
        <dbReference type="ARBA" id="ARBA00000553"/>
    </source>
</evidence>
<organism evidence="13 14">
    <name type="scientific">Cellulomonas soli</name>
    <dbReference type="NCBI Taxonomy" id="931535"/>
    <lineage>
        <taxon>Bacteria</taxon>
        <taxon>Bacillati</taxon>
        <taxon>Actinomycetota</taxon>
        <taxon>Actinomycetes</taxon>
        <taxon>Micrococcales</taxon>
        <taxon>Cellulomonadaceae</taxon>
        <taxon>Cellulomonas</taxon>
    </lineage>
</organism>
<evidence type="ECO:0000256" key="9">
    <source>
        <dbReference type="ARBA" id="ARBA00047989"/>
    </source>
</evidence>
<dbReference type="InterPro" id="IPR011324">
    <property type="entry name" value="Cytotoxic_necrot_fac-like_cat"/>
</dbReference>
<comment type="similarity">
    <text evidence="3 12">Belongs to the purine nucleoside phosphorylase YfiH/LACC1 family.</text>
</comment>
<evidence type="ECO:0000256" key="7">
    <source>
        <dbReference type="ARBA" id="ARBA00022833"/>
    </source>
</evidence>
<comment type="catalytic activity">
    <reaction evidence="11">
        <text>S-methyl-5'-thioadenosine + phosphate = 5-(methylsulfanyl)-alpha-D-ribose 1-phosphate + adenine</text>
        <dbReference type="Rhea" id="RHEA:11852"/>
        <dbReference type="ChEBI" id="CHEBI:16708"/>
        <dbReference type="ChEBI" id="CHEBI:17509"/>
        <dbReference type="ChEBI" id="CHEBI:43474"/>
        <dbReference type="ChEBI" id="CHEBI:58533"/>
        <dbReference type="EC" id="2.4.2.28"/>
    </reaction>
    <physiologicalReaction direction="left-to-right" evidence="11">
        <dbReference type="Rhea" id="RHEA:11853"/>
    </physiologicalReaction>
</comment>
<evidence type="ECO:0000256" key="5">
    <source>
        <dbReference type="ARBA" id="ARBA00022723"/>
    </source>
</evidence>
<proteinExistence type="inferred from homology"/>
<evidence type="ECO:0000256" key="3">
    <source>
        <dbReference type="ARBA" id="ARBA00007353"/>
    </source>
</evidence>
<dbReference type="PANTHER" id="PTHR30616">
    <property type="entry name" value="UNCHARACTERIZED PROTEIN YFIH"/>
    <property type="match status" value="1"/>
</dbReference>
<comment type="catalytic activity">
    <reaction evidence="9">
        <text>adenosine + H2O + H(+) = inosine + NH4(+)</text>
        <dbReference type="Rhea" id="RHEA:24408"/>
        <dbReference type="ChEBI" id="CHEBI:15377"/>
        <dbReference type="ChEBI" id="CHEBI:15378"/>
        <dbReference type="ChEBI" id="CHEBI:16335"/>
        <dbReference type="ChEBI" id="CHEBI:17596"/>
        <dbReference type="ChEBI" id="CHEBI:28938"/>
        <dbReference type="EC" id="3.5.4.4"/>
    </reaction>
    <physiologicalReaction direction="left-to-right" evidence="9">
        <dbReference type="Rhea" id="RHEA:24409"/>
    </physiologicalReaction>
</comment>
<dbReference type="Gene3D" id="3.60.140.10">
    <property type="entry name" value="CNF1/YfiH-like putative cysteine hydrolases"/>
    <property type="match status" value="1"/>
</dbReference>
<keyword evidence="4" id="KW-0808">Transferase</keyword>
<sequence>MPEVSHGLAEVIEVDLGPGVRAGFTTRAGGVSPAPWDTLNLGTAVQDDPGRVVRNRERVAGWVGAPVVFATQVHGAHVLQVDAADATAGTGDALVSGTGAIAVAVLVADCVPVLLADARAGVVAAVHAGRGGLVAGVVDAAVAAMVARGAQPGRIRAAVGPSIAGVSYEVPAELRDEVAARHPATWATTSWGTPALDLPAGVLAELERLGLRDVLHVARDTWTDDALFSHRRAGGRPTGRFAGVVRAPV</sequence>
<accession>A0A512PBR5</accession>
<comment type="catalytic activity">
    <reaction evidence="1">
        <text>inosine + phosphate = alpha-D-ribose 1-phosphate + hypoxanthine</text>
        <dbReference type="Rhea" id="RHEA:27646"/>
        <dbReference type="ChEBI" id="CHEBI:17368"/>
        <dbReference type="ChEBI" id="CHEBI:17596"/>
        <dbReference type="ChEBI" id="CHEBI:43474"/>
        <dbReference type="ChEBI" id="CHEBI:57720"/>
        <dbReference type="EC" id="2.4.2.1"/>
    </reaction>
    <physiologicalReaction direction="left-to-right" evidence="1">
        <dbReference type="Rhea" id="RHEA:27647"/>
    </physiologicalReaction>
</comment>
<dbReference type="Pfam" id="PF02578">
    <property type="entry name" value="Cu-oxidase_4"/>
    <property type="match status" value="1"/>
</dbReference>
<dbReference type="OrthoDB" id="4279at2"/>
<gene>
    <name evidence="13" type="ORF">CSO01_13430</name>
</gene>
<protein>
    <recommendedName>
        <fullName evidence="12">Purine nucleoside phosphorylase</fullName>
    </recommendedName>
</protein>
<comment type="function">
    <text evidence="2">Purine nucleoside enzyme that catalyzes the phosphorolysis of adenosine and inosine nucleosides, yielding D-ribose 1-phosphate and the respective free bases, adenine and hypoxanthine. Also catalyzes the phosphorolysis of S-methyl-5'-thioadenosine into adenine and S-methyl-5-thio-alpha-D-ribose 1-phosphate. Also has adenosine deaminase activity.</text>
</comment>
<dbReference type="NCBIfam" id="TIGR00726">
    <property type="entry name" value="peptidoglycan editing factor PgeF"/>
    <property type="match status" value="1"/>
</dbReference>
<dbReference type="GO" id="GO:0005507">
    <property type="term" value="F:copper ion binding"/>
    <property type="evidence" value="ECO:0007669"/>
    <property type="project" value="TreeGrafter"/>
</dbReference>
<evidence type="ECO:0000256" key="4">
    <source>
        <dbReference type="ARBA" id="ARBA00022679"/>
    </source>
</evidence>
<evidence type="ECO:0000256" key="11">
    <source>
        <dbReference type="ARBA" id="ARBA00049893"/>
    </source>
</evidence>
<dbReference type="GO" id="GO:0017061">
    <property type="term" value="F:S-methyl-5-thioadenosine phosphorylase activity"/>
    <property type="evidence" value="ECO:0007669"/>
    <property type="project" value="UniProtKB-EC"/>
</dbReference>
<keyword evidence="14" id="KW-1185">Reference proteome</keyword>
<dbReference type="AlphaFoldDB" id="A0A512PBR5"/>
<keyword evidence="7" id="KW-0862">Zinc</keyword>
<evidence type="ECO:0000256" key="10">
    <source>
        <dbReference type="ARBA" id="ARBA00048968"/>
    </source>
</evidence>
<keyword evidence="8" id="KW-0186">Copper</keyword>
<dbReference type="InterPro" id="IPR003730">
    <property type="entry name" value="Cu_polyphenol_OxRdtase"/>
</dbReference>
<evidence type="ECO:0000313" key="13">
    <source>
        <dbReference type="EMBL" id="GEP68628.1"/>
    </source>
</evidence>
<comment type="catalytic activity">
    <reaction evidence="10">
        <text>adenosine + phosphate = alpha-D-ribose 1-phosphate + adenine</text>
        <dbReference type="Rhea" id="RHEA:27642"/>
        <dbReference type="ChEBI" id="CHEBI:16335"/>
        <dbReference type="ChEBI" id="CHEBI:16708"/>
        <dbReference type="ChEBI" id="CHEBI:43474"/>
        <dbReference type="ChEBI" id="CHEBI:57720"/>
        <dbReference type="EC" id="2.4.2.1"/>
    </reaction>
    <physiologicalReaction direction="left-to-right" evidence="10">
        <dbReference type="Rhea" id="RHEA:27643"/>
    </physiologicalReaction>
</comment>
<keyword evidence="6" id="KW-0378">Hydrolase</keyword>
<dbReference type="PANTHER" id="PTHR30616:SF2">
    <property type="entry name" value="PURINE NUCLEOSIDE PHOSPHORYLASE LACC1"/>
    <property type="match status" value="1"/>
</dbReference>
<dbReference type="SUPFAM" id="SSF64438">
    <property type="entry name" value="CNF1/YfiH-like putative cysteine hydrolases"/>
    <property type="match status" value="1"/>
</dbReference>
<evidence type="ECO:0000256" key="2">
    <source>
        <dbReference type="ARBA" id="ARBA00003215"/>
    </source>
</evidence>
<evidence type="ECO:0000313" key="14">
    <source>
        <dbReference type="Proteomes" id="UP000321798"/>
    </source>
</evidence>
<dbReference type="InterPro" id="IPR038371">
    <property type="entry name" value="Cu_polyphenol_OxRdtase_sf"/>
</dbReference>
<evidence type="ECO:0000256" key="12">
    <source>
        <dbReference type="RuleBase" id="RU361274"/>
    </source>
</evidence>
<evidence type="ECO:0000256" key="6">
    <source>
        <dbReference type="ARBA" id="ARBA00022801"/>
    </source>
</evidence>
<dbReference type="GO" id="GO:0016787">
    <property type="term" value="F:hydrolase activity"/>
    <property type="evidence" value="ECO:0007669"/>
    <property type="project" value="UniProtKB-KW"/>
</dbReference>
<reference evidence="13 14" key="1">
    <citation type="submission" date="2019-07" db="EMBL/GenBank/DDBJ databases">
        <title>Whole genome shotgun sequence of Cellulomonas soli NBRC 109434.</title>
        <authorList>
            <person name="Hosoyama A."/>
            <person name="Uohara A."/>
            <person name="Ohji S."/>
            <person name="Ichikawa N."/>
        </authorList>
    </citation>
    <scope>NUCLEOTIDE SEQUENCE [LARGE SCALE GENOMIC DNA]</scope>
    <source>
        <strain evidence="13 14">NBRC 109434</strain>
    </source>
</reference>
<dbReference type="EMBL" id="BKAL01000003">
    <property type="protein sequence ID" value="GEP68628.1"/>
    <property type="molecule type" value="Genomic_DNA"/>
</dbReference>